<keyword evidence="3" id="KW-1185">Reference proteome</keyword>
<comment type="caution">
    <text evidence="2">The sequence shown here is derived from an EMBL/GenBank/DDBJ whole genome shotgun (WGS) entry which is preliminary data.</text>
</comment>
<evidence type="ECO:0000256" key="1">
    <source>
        <dbReference type="SAM" id="SignalP"/>
    </source>
</evidence>
<protein>
    <recommendedName>
        <fullName evidence="4">DUF3617 family protein</fullName>
    </recommendedName>
</protein>
<organism evidence="2 3">
    <name type="scientific">Rhizobium alvei</name>
    <dbReference type="NCBI Taxonomy" id="1132659"/>
    <lineage>
        <taxon>Bacteria</taxon>
        <taxon>Pseudomonadati</taxon>
        <taxon>Pseudomonadota</taxon>
        <taxon>Alphaproteobacteria</taxon>
        <taxon>Hyphomicrobiales</taxon>
        <taxon>Rhizobiaceae</taxon>
        <taxon>Rhizobium/Agrobacterium group</taxon>
        <taxon>Rhizobium</taxon>
    </lineage>
</organism>
<keyword evidence="1" id="KW-0732">Signal</keyword>
<evidence type="ECO:0000313" key="3">
    <source>
        <dbReference type="Proteomes" id="UP001174932"/>
    </source>
</evidence>
<dbReference type="RefSeq" id="WP_304376334.1">
    <property type="nucleotide sequence ID" value="NZ_JAUOZU010000007.1"/>
</dbReference>
<name>A0ABT8YL70_9HYPH</name>
<accession>A0ABT8YL70</accession>
<reference evidence="2" key="1">
    <citation type="journal article" date="2015" name="Int. J. Syst. Evol. Microbiol.">
        <title>Rhizobium alvei sp. nov., isolated from a freshwater river.</title>
        <authorList>
            <person name="Sheu S.Y."/>
            <person name="Huang H.W."/>
            <person name="Young C.C."/>
            <person name="Chen W.M."/>
        </authorList>
    </citation>
    <scope>NUCLEOTIDE SEQUENCE</scope>
    <source>
        <strain evidence="2">TNR-22</strain>
    </source>
</reference>
<gene>
    <name evidence="2" type="ORF">Q4481_10680</name>
</gene>
<feature type="signal peptide" evidence="1">
    <location>
        <begin position="1"/>
        <end position="20"/>
    </location>
</feature>
<feature type="chain" id="PRO_5045211652" description="DUF3617 family protein" evidence="1">
    <location>
        <begin position="21"/>
        <end position="124"/>
    </location>
</feature>
<reference evidence="2" key="2">
    <citation type="submission" date="2023-07" db="EMBL/GenBank/DDBJ databases">
        <authorList>
            <person name="Shen H."/>
        </authorList>
    </citation>
    <scope>NUCLEOTIDE SEQUENCE</scope>
    <source>
        <strain evidence="2">TNR-22</strain>
    </source>
</reference>
<proteinExistence type="predicted"/>
<dbReference type="EMBL" id="JAUOZU010000007">
    <property type="protein sequence ID" value="MDO6964422.1"/>
    <property type="molecule type" value="Genomic_DNA"/>
</dbReference>
<sequence length="124" mass="13050">MKGGALAIVIFLGAAPAGLAAKTLPIDGVFGDAVSCELHRTGEYSERGDKLVLSADGLLSMMWACSFEHIEKKGNVTSLKLACSSEGSGPEDDYKDEAELTGDAQSGFMVTFKDGGKWGPMKRC</sequence>
<dbReference type="Proteomes" id="UP001174932">
    <property type="component" value="Unassembled WGS sequence"/>
</dbReference>
<evidence type="ECO:0000313" key="2">
    <source>
        <dbReference type="EMBL" id="MDO6964422.1"/>
    </source>
</evidence>
<evidence type="ECO:0008006" key="4">
    <source>
        <dbReference type="Google" id="ProtNLM"/>
    </source>
</evidence>